<feature type="region of interest" description="Disordered" evidence="1">
    <location>
        <begin position="1"/>
        <end position="20"/>
    </location>
</feature>
<proteinExistence type="predicted"/>
<evidence type="ECO:0000256" key="1">
    <source>
        <dbReference type="SAM" id="MobiDB-lite"/>
    </source>
</evidence>
<sequence length="121" mass="13754">MTAEDTCSESDIQKAELEDPDIRPILEKKLKLVDRPSRQEIAQKSPATKRSLGLLNILRMVTRQGPKTEERNWTGWTSAEKLSDRTPRFPCDILFGRPKNTPFSLTNSEARLKSVQASARE</sequence>
<reference evidence="2 3" key="1">
    <citation type="journal article" date="2019" name="Sci. Rep.">
        <title>Orb-weaving spider Araneus ventricosus genome elucidates the spidroin gene catalogue.</title>
        <authorList>
            <person name="Kono N."/>
            <person name="Nakamura H."/>
            <person name="Ohtoshi R."/>
            <person name="Moran D.A.P."/>
            <person name="Shinohara A."/>
            <person name="Yoshida Y."/>
            <person name="Fujiwara M."/>
            <person name="Mori M."/>
            <person name="Tomita M."/>
            <person name="Arakawa K."/>
        </authorList>
    </citation>
    <scope>NUCLEOTIDE SEQUENCE [LARGE SCALE GENOMIC DNA]</scope>
</reference>
<accession>A0A4Y1ZME7</accession>
<comment type="caution">
    <text evidence="2">The sequence shown here is derived from an EMBL/GenBank/DDBJ whole genome shotgun (WGS) entry which is preliminary data.</text>
</comment>
<dbReference type="Proteomes" id="UP000499080">
    <property type="component" value="Unassembled WGS sequence"/>
</dbReference>
<evidence type="ECO:0000313" key="2">
    <source>
        <dbReference type="EMBL" id="GBL57256.1"/>
    </source>
</evidence>
<protein>
    <submittedName>
        <fullName evidence="2">Uncharacterized protein</fullName>
    </submittedName>
</protein>
<feature type="compositionally biased region" description="Basic and acidic residues" evidence="1">
    <location>
        <begin position="11"/>
        <end position="20"/>
    </location>
</feature>
<dbReference type="EMBL" id="BGPR01075788">
    <property type="protein sequence ID" value="GBL57256.1"/>
    <property type="molecule type" value="Genomic_DNA"/>
</dbReference>
<organism evidence="2 3">
    <name type="scientific">Araneus ventricosus</name>
    <name type="common">Orbweaver spider</name>
    <name type="synonym">Epeira ventricosa</name>
    <dbReference type="NCBI Taxonomy" id="182803"/>
    <lineage>
        <taxon>Eukaryota</taxon>
        <taxon>Metazoa</taxon>
        <taxon>Ecdysozoa</taxon>
        <taxon>Arthropoda</taxon>
        <taxon>Chelicerata</taxon>
        <taxon>Arachnida</taxon>
        <taxon>Araneae</taxon>
        <taxon>Araneomorphae</taxon>
        <taxon>Entelegynae</taxon>
        <taxon>Araneoidea</taxon>
        <taxon>Araneidae</taxon>
        <taxon>Araneus</taxon>
    </lineage>
</organism>
<keyword evidence="3" id="KW-1185">Reference proteome</keyword>
<dbReference type="AlphaFoldDB" id="A0A4Y1ZME7"/>
<evidence type="ECO:0000313" key="3">
    <source>
        <dbReference type="Proteomes" id="UP000499080"/>
    </source>
</evidence>
<gene>
    <name evidence="2" type="ORF">AVEN_67690_1</name>
</gene>
<name>A0A4Y1ZME7_ARAVE</name>